<name>A0A8J7Q230_9BACT</name>
<accession>A0A8J7Q230</accession>
<reference evidence="1" key="1">
    <citation type="submission" date="2021-03" db="EMBL/GenBank/DDBJ databases">
        <authorList>
            <person name="Wang G."/>
        </authorList>
    </citation>
    <scope>NUCLEOTIDE SEQUENCE</scope>
    <source>
        <strain evidence="1">KCTC 12899</strain>
    </source>
</reference>
<dbReference type="EMBL" id="JAFREP010000001">
    <property type="protein sequence ID" value="MBO1316917.1"/>
    <property type="molecule type" value="Genomic_DNA"/>
</dbReference>
<protein>
    <submittedName>
        <fullName evidence="1">Uncharacterized protein</fullName>
    </submittedName>
</protein>
<proteinExistence type="predicted"/>
<evidence type="ECO:0000313" key="1">
    <source>
        <dbReference type="EMBL" id="MBO1316917.1"/>
    </source>
</evidence>
<keyword evidence="2" id="KW-1185">Reference proteome</keyword>
<dbReference type="Proteomes" id="UP000664417">
    <property type="component" value="Unassembled WGS sequence"/>
</dbReference>
<organism evidence="1 2">
    <name type="scientific">Acanthopleuribacter pedis</name>
    <dbReference type="NCBI Taxonomy" id="442870"/>
    <lineage>
        <taxon>Bacteria</taxon>
        <taxon>Pseudomonadati</taxon>
        <taxon>Acidobacteriota</taxon>
        <taxon>Holophagae</taxon>
        <taxon>Acanthopleuribacterales</taxon>
        <taxon>Acanthopleuribacteraceae</taxon>
        <taxon>Acanthopleuribacter</taxon>
    </lineage>
</organism>
<sequence>MSKNDDQRLDTQFRLMVIALIQDGMGLLDEQTEQLFAGFEQEGRNWREHVIYRLNGFDLPSEFIILAIRKKWEDFPTKDVEVFTKHILAEWNILAPGV</sequence>
<dbReference type="RefSeq" id="WP_207856153.1">
    <property type="nucleotide sequence ID" value="NZ_JAFREP010000001.1"/>
</dbReference>
<evidence type="ECO:0000313" key="2">
    <source>
        <dbReference type="Proteomes" id="UP000664417"/>
    </source>
</evidence>
<dbReference type="AlphaFoldDB" id="A0A8J7Q230"/>
<comment type="caution">
    <text evidence="1">The sequence shown here is derived from an EMBL/GenBank/DDBJ whole genome shotgun (WGS) entry which is preliminary data.</text>
</comment>
<gene>
    <name evidence="1" type="ORF">J3U88_00495</name>
</gene>